<accession>A0A9W7SIN7</accession>
<dbReference type="GO" id="GO:0016787">
    <property type="term" value="F:hydrolase activity"/>
    <property type="evidence" value="ECO:0007669"/>
    <property type="project" value="UniProtKB-KW"/>
</dbReference>
<reference evidence="1 2" key="1">
    <citation type="journal article" date="2018" name="IMA Fungus">
        <title>IMA Genome-F 10: Nine draft genome sequences of Claviceps purpurea s.lat., including C. arundinis, C. humidiphila, and C. cf. spartinae, pseudomolecules for the pitch canker pathogen Fusarium circinatum, draft genome of Davidsoniella eucalypti, Grosmannia galeiformis, Quambalaria eucalypti, and Teratosphaeria destructans.</title>
        <authorList>
            <person name="Wingfield B.D."/>
            <person name="Liu M."/>
            <person name="Nguyen H.D."/>
            <person name="Lane F.A."/>
            <person name="Morgan S.W."/>
            <person name="De Vos L."/>
            <person name="Wilken P.M."/>
            <person name="Duong T.A."/>
            <person name="Aylward J."/>
            <person name="Coetzee M.P."/>
            <person name="Dadej K."/>
            <person name="De Beer Z.W."/>
            <person name="Findlay W."/>
            <person name="Havenga M."/>
            <person name="Kolarik M."/>
            <person name="Menzies J.G."/>
            <person name="Naidoo K."/>
            <person name="Pochopski O."/>
            <person name="Shoukouhi P."/>
            <person name="Santana Q.C."/>
            <person name="Seifert K.A."/>
            <person name="Soal N."/>
            <person name="Steenkamp E.T."/>
            <person name="Tatham C.T."/>
            <person name="van der Nest M.A."/>
            <person name="Wingfield M.J."/>
        </authorList>
    </citation>
    <scope>NUCLEOTIDE SEQUENCE [LARGE SCALE GENOMIC DNA]</scope>
    <source>
        <strain evidence="1">CMW44962</strain>
    </source>
</reference>
<feature type="non-terminal residue" evidence="1">
    <location>
        <position position="1"/>
    </location>
</feature>
<dbReference type="AlphaFoldDB" id="A0A9W7SIN7"/>
<gene>
    <name evidence="1" type="ORF">Tdes44962_MAKER05971</name>
</gene>
<comment type="caution">
    <text evidence="1">The sequence shown here is derived from an EMBL/GenBank/DDBJ whole genome shotgun (WGS) entry which is preliminary data.</text>
</comment>
<protein>
    <submittedName>
        <fullName evidence="1">P-loop containing nucleoside triphosphate hydrolase protein</fullName>
    </submittedName>
</protein>
<proteinExistence type="predicted"/>
<dbReference type="Proteomes" id="UP001138500">
    <property type="component" value="Unassembled WGS sequence"/>
</dbReference>
<name>A0A9W7SIN7_9PEZI</name>
<dbReference type="Gene3D" id="3.40.50.300">
    <property type="entry name" value="P-loop containing nucleotide triphosphate hydrolases"/>
    <property type="match status" value="1"/>
</dbReference>
<sequence>MLDVLDQFRKEVLDEYVPLPAPVVSVNTLSGKGTVLQRLTIISRPGSQNVHRNKFKRGDARLNVEQASAEEIDDAERDAPQQTCLGLDALRSRLNLTVHDNIIRALPSIRQRLQIKLSGAQDGLKKVGDGRSDNTSMRVFLVNLSMRFTRRPAMHFIGQDAWSDEMTDIRRLRIRVAKANDHFTHDMLVYGADPRIDKPINVDPGCSEATEEHGNDTHSQWAQGIQLVRRDQALKWIQSEIVSMRGSEVPSEPIPGIETCLHRQLIVKWDKLCDSFLQHLLRAILGTLNRDVLNGLYSHVKQAMSVATEAAFVSMQGLVIDERVGRMTDNGENSVLVARQLYERSTVISSTI</sequence>
<organism evidence="1 2">
    <name type="scientific">Teratosphaeria destructans</name>
    <dbReference type="NCBI Taxonomy" id="418781"/>
    <lineage>
        <taxon>Eukaryota</taxon>
        <taxon>Fungi</taxon>
        <taxon>Dikarya</taxon>
        <taxon>Ascomycota</taxon>
        <taxon>Pezizomycotina</taxon>
        <taxon>Dothideomycetes</taxon>
        <taxon>Dothideomycetidae</taxon>
        <taxon>Mycosphaerellales</taxon>
        <taxon>Teratosphaeriaceae</taxon>
        <taxon>Teratosphaeria</taxon>
    </lineage>
</organism>
<keyword evidence="2" id="KW-1185">Reference proteome</keyword>
<dbReference type="OrthoDB" id="415706at2759"/>
<dbReference type="EMBL" id="RIBY02002511">
    <property type="protein sequence ID" value="KAH9810740.1"/>
    <property type="molecule type" value="Genomic_DNA"/>
</dbReference>
<evidence type="ECO:0000313" key="1">
    <source>
        <dbReference type="EMBL" id="KAH9810740.1"/>
    </source>
</evidence>
<reference evidence="1 2" key="2">
    <citation type="journal article" date="2021" name="Curr. Genet.">
        <title>Genetic response to nitrogen starvation in the aggressive Eucalyptus foliar pathogen Teratosphaeria destructans.</title>
        <authorList>
            <person name="Havenga M."/>
            <person name="Wingfield B.D."/>
            <person name="Wingfield M.J."/>
            <person name="Dreyer L.L."/>
            <person name="Roets F."/>
            <person name="Aylward J."/>
        </authorList>
    </citation>
    <scope>NUCLEOTIDE SEQUENCE [LARGE SCALE GENOMIC DNA]</scope>
    <source>
        <strain evidence="1">CMW44962</strain>
    </source>
</reference>
<keyword evidence="1" id="KW-0378">Hydrolase</keyword>
<dbReference type="InterPro" id="IPR027417">
    <property type="entry name" value="P-loop_NTPase"/>
</dbReference>
<evidence type="ECO:0000313" key="2">
    <source>
        <dbReference type="Proteomes" id="UP001138500"/>
    </source>
</evidence>